<evidence type="ECO:0000313" key="3">
    <source>
        <dbReference type="EMBL" id="RAW17881.1"/>
    </source>
</evidence>
<dbReference type="GO" id="GO:0097367">
    <property type="term" value="F:carbohydrate derivative binding"/>
    <property type="evidence" value="ECO:0007669"/>
    <property type="project" value="InterPro"/>
</dbReference>
<dbReference type="RefSeq" id="WP_112256840.1">
    <property type="nucleotide sequence ID" value="NZ_QMIG01000002.1"/>
</dbReference>
<dbReference type="AlphaFoldDB" id="A0A329QZX3"/>
<keyword evidence="1" id="KW-0677">Repeat</keyword>
<dbReference type="GO" id="GO:0016853">
    <property type="term" value="F:isomerase activity"/>
    <property type="evidence" value="ECO:0007669"/>
    <property type="project" value="UniProtKB-KW"/>
</dbReference>
<accession>A0A329QZX3</accession>
<dbReference type="Gene3D" id="3.40.50.10490">
    <property type="entry name" value="Glucose-6-phosphate isomerase like protein, domain 1"/>
    <property type="match status" value="3"/>
</dbReference>
<gene>
    <name evidence="3" type="ORF">DPM12_03245</name>
</gene>
<dbReference type="CDD" id="cd05009">
    <property type="entry name" value="SIS_GlmS_GlmD_2"/>
    <property type="match status" value="1"/>
</dbReference>
<evidence type="ECO:0000259" key="2">
    <source>
        <dbReference type="PROSITE" id="PS51464"/>
    </source>
</evidence>
<reference evidence="3 4" key="1">
    <citation type="submission" date="2018-06" db="EMBL/GenBank/DDBJ databases">
        <title>Phytoactinopolyspora halophila sp. nov., a novel halophilic actinomycete isolated from a saline soil in China.</title>
        <authorList>
            <person name="Tang S.-K."/>
        </authorList>
    </citation>
    <scope>NUCLEOTIDE SEQUENCE [LARGE SCALE GENOMIC DNA]</scope>
    <source>
        <strain evidence="3 4">YIM 96934</strain>
    </source>
</reference>
<keyword evidence="3" id="KW-0413">Isomerase</keyword>
<evidence type="ECO:0000313" key="4">
    <source>
        <dbReference type="Proteomes" id="UP000250462"/>
    </source>
</evidence>
<evidence type="ECO:0000256" key="1">
    <source>
        <dbReference type="ARBA" id="ARBA00022737"/>
    </source>
</evidence>
<dbReference type="Proteomes" id="UP000250462">
    <property type="component" value="Unassembled WGS sequence"/>
</dbReference>
<feature type="domain" description="SIS" evidence="2">
    <location>
        <begin position="28"/>
        <end position="158"/>
    </location>
</feature>
<dbReference type="PROSITE" id="PS51464">
    <property type="entry name" value="SIS"/>
    <property type="match status" value="1"/>
</dbReference>
<dbReference type="OrthoDB" id="367283at2"/>
<dbReference type="PANTHER" id="PTHR10937">
    <property type="entry name" value="GLUCOSAMINE--FRUCTOSE-6-PHOSPHATE AMINOTRANSFERASE, ISOMERIZING"/>
    <property type="match status" value="1"/>
</dbReference>
<dbReference type="InterPro" id="IPR035490">
    <property type="entry name" value="GlmS/FrlB_SIS"/>
</dbReference>
<dbReference type="SUPFAM" id="SSF53697">
    <property type="entry name" value="SIS domain"/>
    <property type="match status" value="1"/>
</dbReference>
<dbReference type="CDD" id="cd05008">
    <property type="entry name" value="SIS_GlmS_GlmD_1"/>
    <property type="match status" value="1"/>
</dbReference>
<protein>
    <submittedName>
        <fullName evidence="3">Sugar isomerase</fullName>
    </submittedName>
</protein>
<dbReference type="InterPro" id="IPR046348">
    <property type="entry name" value="SIS_dom_sf"/>
</dbReference>
<dbReference type="EMBL" id="QMIG01000002">
    <property type="protein sequence ID" value="RAW17881.1"/>
    <property type="molecule type" value="Genomic_DNA"/>
</dbReference>
<dbReference type="InterPro" id="IPR001347">
    <property type="entry name" value="SIS_dom"/>
</dbReference>
<name>A0A329QZX3_9ACTN</name>
<keyword evidence="4" id="KW-1185">Reference proteome</keyword>
<comment type="caution">
    <text evidence="3">The sequence shown here is derived from an EMBL/GenBank/DDBJ whole genome shotgun (WGS) entry which is preliminary data.</text>
</comment>
<organism evidence="3 4">
    <name type="scientific">Phytoactinopolyspora halophila</name>
    <dbReference type="NCBI Taxonomy" id="1981511"/>
    <lineage>
        <taxon>Bacteria</taxon>
        <taxon>Bacillati</taxon>
        <taxon>Actinomycetota</taxon>
        <taxon>Actinomycetes</taxon>
        <taxon>Jiangellales</taxon>
        <taxon>Jiangellaceae</taxon>
        <taxon>Phytoactinopolyspora</taxon>
    </lineage>
</organism>
<proteinExistence type="predicted"/>
<dbReference type="InterPro" id="IPR035466">
    <property type="entry name" value="GlmS/AgaS_SIS"/>
</dbReference>
<dbReference type="GO" id="GO:1901135">
    <property type="term" value="P:carbohydrate derivative metabolic process"/>
    <property type="evidence" value="ECO:0007669"/>
    <property type="project" value="InterPro"/>
</dbReference>
<dbReference type="PANTHER" id="PTHR10937:SF4">
    <property type="entry name" value="GLUCOSAMINE-6-PHOSPHATE DEAMINASE"/>
    <property type="match status" value="1"/>
</dbReference>
<sequence length="300" mass="32495">MSSTTHVQAEIESQPACWRRAAELTPSVATALPGTGEQVAVIGCGTSWFMAQAYAARREYRGLGRTDAFAASEFPVQRRYDRLVAITRSGTTSEVLDVLQELHTHTPTVVITADPSAPVAHATDELVVLDFADEKSVVQTRFATAALALLRTHIGDELDTARAQAEAILATPMDHTLTEYRQYVFLGQGWTVGLAHEAALKMREASLSWAESYPAMDYRHGPISLADPDSMVWFMGGAAPDGLIGEVRATGARAIADELDPMADLIRTQRLAVAAGLARGLDPDRPRNLNRSVVLKADRL</sequence>